<evidence type="ECO:0000313" key="1">
    <source>
        <dbReference type="EMBL" id="GJN25459.1"/>
    </source>
</evidence>
<dbReference type="Proteomes" id="UP001054889">
    <property type="component" value="Unassembled WGS sequence"/>
</dbReference>
<evidence type="ECO:0000313" key="2">
    <source>
        <dbReference type="Proteomes" id="UP001054889"/>
    </source>
</evidence>
<accession>A0AAV5ESG9</accession>
<dbReference type="EMBL" id="BQKI01000078">
    <property type="protein sequence ID" value="GJN25459.1"/>
    <property type="molecule type" value="Genomic_DNA"/>
</dbReference>
<gene>
    <name evidence="1" type="primary">gb13288</name>
    <name evidence="1" type="ORF">PR202_gb13288</name>
</gene>
<protein>
    <submittedName>
        <fullName evidence="1">Uncharacterized protein</fullName>
    </submittedName>
</protein>
<reference evidence="1" key="2">
    <citation type="submission" date="2021-12" db="EMBL/GenBank/DDBJ databases">
        <title>Resequencing data analysis of finger millet.</title>
        <authorList>
            <person name="Hatakeyama M."/>
            <person name="Aluri S."/>
            <person name="Balachadran M.T."/>
            <person name="Sivarajan S.R."/>
            <person name="Poveda L."/>
            <person name="Shimizu-Inatsugi R."/>
            <person name="Schlapbach R."/>
            <person name="Sreeman S.M."/>
            <person name="Shimizu K.K."/>
        </authorList>
    </citation>
    <scope>NUCLEOTIDE SEQUENCE</scope>
</reference>
<proteinExistence type="predicted"/>
<organism evidence="1 2">
    <name type="scientific">Eleusine coracana subsp. coracana</name>
    <dbReference type="NCBI Taxonomy" id="191504"/>
    <lineage>
        <taxon>Eukaryota</taxon>
        <taxon>Viridiplantae</taxon>
        <taxon>Streptophyta</taxon>
        <taxon>Embryophyta</taxon>
        <taxon>Tracheophyta</taxon>
        <taxon>Spermatophyta</taxon>
        <taxon>Magnoliopsida</taxon>
        <taxon>Liliopsida</taxon>
        <taxon>Poales</taxon>
        <taxon>Poaceae</taxon>
        <taxon>PACMAD clade</taxon>
        <taxon>Chloridoideae</taxon>
        <taxon>Cynodonteae</taxon>
        <taxon>Eleusininae</taxon>
        <taxon>Eleusine</taxon>
    </lineage>
</organism>
<dbReference type="PANTHER" id="PTHR33919:SF11">
    <property type="entry name" value="EXPRESSED PROTEIN"/>
    <property type="match status" value="1"/>
</dbReference>
<dbReference type="PANTHER" id="PTHR33919">
    <property type="entry name" value="OS09G0127700 PROTEIN"/>
    <property type="match status" value="1"/>
</dbReference>
<reference evidence="1" key="1">
    <citation type="journal article" date="2018" name="DNA Res.">
        <title>Multiple hybrid de novo genome assembly of finger millet, an orphan allotetraploid crop.</title>
        <authorList>
            <person name="Hatakeyama M."/>
            <person name="Aluri S."/>
            <person name="Balachadran M.T."/>
            <person name="Sivarajan S.R."/>
            <person name="Patrignani A."/>
            <person name="Gruter S."/>
            <person name="Poveda L."/>
            <person name="Shimizu-Inatsugi R."/>
            <person name="Baeten J."/>
            <person name="Francoijs K.J."/>
            <person name="Nataraja K.N."/>
            <person name="Reddy Y.A.N."/>
            <person name="Phadnis S."/>
            <person name="Ravikumar R.L."/>
            <person name="Schlapbach R."/>
            <person name="Sreeman S.M."/>
            <person name="Shimizu K.K."/>
        </authorList>
    </citation>
    <scope>NUCLEOTIDE SEQUENCE</scope>
</reference>
<sequence>MSATLGLGTAALEVAHAPNVRLDKKKREAVPEVAAPDLAVDEAERFLRSSLFRRAARVVLGDAAAPGPVA</sequence>
<name>A0AAV5ESG9_ELECO</name>
<comment type="caution">
    <text evidence="1">The sequence shown here is derived from an EMBL/GenBank/DDBJ whole genome shotgun (WGS) entry which is preliminary data.</text>
</comment>
<keyword evidence="2" id="KW-1185">Reference proteome</keyword>
<dbReference type="AlphaFoldDB" id="A0AAV5ESG9"/>